<evidence type="ECO:0000313" key="8">
    <source>
        <dbReference type="Proteomes" id="UP001056937"/>
    </source>
</evidence>
<evidence type="ECO:0000259" key="6">
    <source>
        <dbReference type="Pfam" id="PF14464"/>
    </source>
</evidence>
<organism evidence="7 8">
    <name type="scientific">Sphingomonas morindae</name>
    <dbReference type="NCBI Taxonomy" id="1541170"/>
    <lineage>
        <taxon>Bacteria</taxon>
        <taxon>Pseudomonadati</taxon>
        <taxon>Pseudomonadota</taxon>
        <taxon>Alphaproteobacteria</taxon>
        <taxon>Sphingomonadales</taxon>
        <taxon>Sphingomonadaceae</taxon>
        <taxon>Sphingomonas</taxon>
    </lineage>
</organism>
<evidence type="ECO:0000256" key="1">
    <source>
        <dbReference type="ARBA" id="ARBA00022670"/>
    </source>
</evidence>
<dbReference type="EMBL" id="CP084930">
    <property type="protein sequence ID" value="USI73105.1"/>
    <property type="molecule type" value="Genomic_DNA"/>
</dbReference>
<dbReference type="Pfam" id="PF14464">
    <property type="entry name" value="Prok-JAB"/>
    <property type="match status" value="1"/>
</dbReference>
<dbReference type="Gene3D" id="3.40.140.10">
    <property type="entry name" value="Cytidine Deaminase, domain 2"/>
    <property type="match status" value="1"/>
</dbReference>
<evidence type="ECO:0000313" key="7">
    <source>
        <dbReference type="EMBL" id="USI73105.1"/>
    </source>
</evidence>
<evidence type="ECO:0000256" key="2">
    <source>
        <dbReference type="ARBA" id="ARBA00022723"/>
    </source>
</evidence>
<dbReference type="PANTHER" id="PTHR34858">
    <property type="entry name" value="CYSO-CYSTEINE PEPTIDASE"/>
    <property type="match status" value="1"/>
</dbReference>
<evidence type="ECO:0000256" key="5">
    <source>
        <dbReference type="ARBA" id="ARBA00023049"/>
    </source>
</evidence>
<sequence>MDVHIARALYGRLIDAAAAAADREICGLLLGAAPDRIAAAMPAANVADPPDRQFELDPAALFAAMRAERAGGPRLLGHYHSHPFGPPTPSPRDAACANDAGKLWLIIGLGEARLWRAMAGGRMHGAFEPVRLIVDG</sequence>
<reference evidence="7" key="1">
    <citation type="journal article" date="2022" name="Toxins">
        <title>Genomic Analysis of Sphingopyxis sp. USTB-05 for Biodegrading Cyanobacterial Hepatotoxins.</title>
        <authorList>
            <person name="Liu C."/>
            <person name="Xu Q."/>
            <person name="Zhao Z."/>
            <person name="Zhang H."/>
            <person name="Liu X."/>
            <person name="Yin C."/>
            <person name="Liu Y."/>
            <person name="Yan H."/>
        </authorList>
    </citation>
    <scope>NUCLEOTIDE SEQUENCE</scope>
    <source>
        <strain evidence="7">NBD5</strain>
    </source>
</reference>
<dbReference type="SUPFAM" id="SSF102712">
    <property type="entry name" value="JAB1/MPN domain"/>
    <property type="match status" value="1"/>
</dbReference>
<evidence type="ECO:0000256" key="3">
    <source>
        <dbReference type="ARBA" id="ARBA00022801"/>
    </source>
</evidence>
<keyword evidence="5" id="KW-0482">Metalloprotease</keyword>
<dbReference type="InterPro" id="IPR051929">
    <property type="entry name" value="VirAsm_ModProt"/>
</dbReference>
<keyword evidence="8" id="KW-1185">Reference proteome</keyword>
<dbReference type="CDD" id="cd08070">
    <property type="entry name" value="MPN_like"/>
    <property type="match status" value="1"/>
</dbReference>
<feature type="domain" description="JAB" evidence="6">
    <location>
        <begin position="8"/>
        <end position="116"/>
    </location>
</feature>
<gene>
    <name evidence="7" type="ORF">LHA26_01085</name>
</gene>
<protein>
    <submittedName>
        <fullName evidence="7">M67 family metallopeptidase</fullName>
    </submittedName>
</protein>
<dbReference type="PANTHER" id="PTHR34858:SF1">
    <property type="entry name" value="CYSO-CYSTEINE PEPTIDASE"/>
    <property type="match status" value="1"/>
</dbReference>
<evidence type="ECO:0000256" key="4">
    <source>
        <dbReference type="ARBA" id="ARBA00022833"/>
    </source>
</evidence>
<keyword evidence="2" id="KW-0479">Metal-binding</keyword>
<keyword evidence="3" id="KW-0378">Hydrolase</keyword>
<proteinExistence type="predicted"/>
<dbReference type="InterPro" id="IPR028090">
    <property type="entry name" value="JAB_dom_prok"/>
</dbReference>
<accession>A0ABY4X877</accession>
<dbReference type="Proteomes" id="UP001056937">
    <property type="component" value="Chromosome 1"/>
</dbReference>
<name>A0ABY4X877_9SPHN</name>
<keyword evidence="4" id="KW-0862">Zinc</keyword>
<keyword evidence="1" id="KW-0645">Protease</keyword>
<dbReference type="RefSeq" id="WP_252166917.1">
    <property type="nucleotide sequence ID" value="NZ_CP084930.1"/>
</dbReference>